<accession>A0A1H9KPN6</accession>
<feature type="domain" description="Alginate lyase" evidence="6">
    <location>
        <begin position="113"/>
        <end position="337"/>
    </location>
</feature>
<dbReference type="AlphaFoldDB" id="A0A1H9KPN6"/>
<evidence type="ECO:0000259" key="6">
    <source>
        <dbReference type="Pfam" id="PF05426"/>
    </source>
</evidence>
<dbReference type="InterPro" id="IPR008929">
    <property type="entry name" value="Chondroitin_lyas"/>
</dbReference>
<dbReference type="EMBL" id="FOFN01000004">
    <property type="protein sequence ID" value="SER01116.1"/>
    <property type="molecule type" value="Genomic_DNA"/>
</dbReference>
<dbReference type="InterPro" id="IPR008397">
    <property type="entry name" value="Alginate_lyase_dom"/>
</dbReference>
<dbReference type="SUPFAM" id="SSF48230">
    <property type="entry name" value="Chondroitin AC/alginate lyase"/>
    <property type="match status" value="1"/>
</dbReference>
<evidence type="ECO:0000256" key="3">
    <source>
        <dbReference type="ARBA" id="ARBA00022764"/>
    </source>
</evidence>
<dbReference type="GO" id="GO:0016829">
    <property type="term" value="F:lyase activity"/>
    <property type="evidence" value="ECO:0007669"/>
    <property type="project" value="UniProtKB-KW"/>
</dbReference>
<evidence type="ECO:0000313" key="8">
    <source>
        <dbReference type="EMBL" id="SER01116.1"/>
    </source>
</evidence>
<feature type="signal peptide" evidence="5">
    <location>
        <begin position="1"/>
        <end position="35"/>
    </location>
</feature>
<sequence>MKLTKRYFVKYSLSLGLLSVMYLCFSCTNEKVANAEEKNYNGDHPSLILTKSGVNDIKKHLGAIPIFDETLAMTKNEIDTEIENGIEVPIPKDYSGGYTHERHKKNFFVMQKAGVLYQILDDEKYAKYVKNMLFAYAKMYPTLSVHPKPRSYSRGKLFWQCLNDSNWLVYTSQAYDCIYDYLTEEERITLESDLFRPFADFISKENPQFFNRVHNHSTWGNVAVGMIALAMDDDSLLQRALYGLKDVNIDANMKDNDGGYINRDGKIGFFANLDEPFSPDGYFTEGPYYQRYASYPFLIFAQALQNKKPELKVFQYKDSVLLKSVNALINLSDADGEFFLLNDAQKGMSYYSSALVSAVNIAYHFGGNNPQLLSIAQKQDKVALNDAGLAVALGIKEGKVKPFIKESIELSDGPKGNQGAVGIIRSGDWELVYKYTAHGLSHGHFDKLSYSLFDEGDEVVQDYGLARFVNIEQKGGGNYLKENKTWAKQTIAHNTVVENETSHFQGKYDIGSKYHSEKYIFNVDDVNLQVASAKENNAYPGTQLHRTMVVINNKDYNNPLVLDIMRVNSENHNQYDLPFYYLGQIMQTSFKYLKLEEPEVLGNNNGYQHLYKEASATANGQNIKLNWLHNNKFYSYSAVTSPDDNIILGRIGANDPDYNLRNEPTLIIRKKNAKDALFVSIVESHGTYNAVSESAINAYSNVKNISVVHNSKDYTAVKIETDNDKAKMFIISNENNDKATEHKLTINNKEHIWKGSYLLTENI</sequence>
<dbReference type="RefSeq" id="WP_092580716.1">
    <property type="nucleotide sequence ID" value="NZ_FOFN01000004.1"/>
</dbReference>
<keyword evidence="9" id="KW-1185">Reference proteome</keyword>
<proteinExistence type="predicted"/>
<evidence type="ECO:0000259" key="7">
    <source>
        <dbReference type="Pfam" id="PF07940"/>
    </source>
</evidence>
<name>A0A1H9KPN6_9FLAO</name>
<keyword evidence="2 5" id="KW-0732">Signal</keyword>
<dbReference type="OrthoDB" id="9772435at2"/>
<evidence type="ECO:0000256" key="2">
    <source>
        <dbReference type="ARBA" id="ARBA00022729"/>
    </source>
</evidence>
<keyword evidence="4 8" id="KW-0456">Lyase</keyword>
<feature type="chain" id="PRO_5011651920" evidence="5">
    <location>
        <begin position="36"/>
        <end position="763"/>
    </location>
</feature>
<dbReference type="Gene3D" id="1.50.10.100">
    <property type="entry name" value="Chondroitin AC/alginate lyase"/>
    <property type="match status" value="1"/>
</dbReference>
<keyword evidence="3" id="KW-0574">Periplasm</keyword>
<feature type="domain" description="Heparinase II/III-like C-terminal" evidence="7">
    <location>
        <begin position="412"/>
        <end position="668"/>
    </location>
</feature>
<dbReference type="Gene3D" id="2.70.98.70">
    <property type="match status" value="1"/>
</dbReference>
<evidence type="ECO:0000256" key="4">
    <source>
        <dbReference type="ARBA" id="ARBA00023239"/>
    </source>
</evidence>
<organism evidence="8 9">
    <name type="scientific">Hyunsoonleella jejuensis</name>
    <dbReference type="NCBI Taxonomy" id="419940"/>
    <lineage>
        <taxon>Bacteria</taxon>
        <taxon>Pseudomonadati</taxon>
        <taxon>Bacteroidota</taxon>
        <taxon>Flavobacteriia</taxon>
        <taxon>Flavobacteriales</taxon>
        <taxon>Flavobacteriaceae</taxon>
    </lineage>
</organism>
<dbReference type="Pfam" id="PF07940">
    <property type="entry name" value="Hepar_II_III_C"/>
    <property type="match status" value="1"/>
</dbReference>
<dbReference type="Proteomes" id="UP000198999">
    <property type="component" value="Unassembled WGS sequence"/>
</dbReference>
<dbReference type="PANTHER" id="PTHR39210:SF1">
    <property type="entry name" value="HEPARIN-SULFATE LYASE"/>
    <property type="match status" value="1"/>
</dbReference>
<evidence type="ECO:0000256" key="5">
    <source>
        <dbReference type="SAM" id="SignalP"/>
    </source>
</evidence>
<reference evidence="8 9" key="1">
    <citation type="submission" date="2016-10" db="EMBL/GenBank/DDBJ databases">
        <authorList>
            <person name="de Groot N.N."/>
        </authorList>
    </citation>
    <scope>NUCLEOTIDE SEQUENCE [LARGE SCALE GENOMIC DNA]</scope>
    <source>
        <strain evidence="8 9">DSM 21035</strain>
    </source>
</reference>
<evidence type="ECO:0000313" key="9">
    <source>
        <dbReference type="Proteomes" id="UP000198999"/>
    </source>
</evidence>
<dbReference type="Pfam" id="PF05426">
    <property type="entry name" value="Alginate_lyase"/>
    <property type="match status" value="1"/>
</dbReference>
<dbReference type="InterPro" id="IPR012480">
    <property type="entry name" value="Hepar_II_III_C"/>
</dbReference>
<dbReference type="PANTHER" id="PTHR39210">
    <property type="entry name" value="HEPARIN-SULFATE LYASE"/>
    <property type="match status" value="1"/>
</dbReference>
<dbReference type="GO" id="GO:0042597">
    <property type="term" value="C:periplasmic space"/>
    <property type="evidence" value="ECO:0007669"/>
    <property type="project" value="UniProtKB-SubCell"/>
</dbReference>
<comment type="subcellular location">
    <subcellularLocation>
        <location evidence="1">Periplasm</location>
    </subcellularLocation>
</comment>
<protein>
    <submittedName>
        <fullName evidence="8">Alginate lyase</fullName>
    </submittedName>
</protein>
<gene>
    <name evidence="8" type="ORF">SAMN05421824_2845</name>
</gene>
<dbReference type="STRING" id="419940.SAMN05421824_2845"/>
<evidence type="ECO:0000256" key="1">
    <source>
        <dbReference type="ARBA" id="ARBA00004418"/>
    </source>
</evidence>